<feature type="domain" description="Fibrinogen C-terminal" evidence="2">
    <location>
        <begin position="60"/>
        <end position="277"/>
    </location>
</feature>
<evidence type="ECO:0000259" key="2">
    <source>
        <dbReference type="PROSITE" id="PS51406"/>
    </source>
</evidence>
<sequence length="277" mass="31599">MHLGKFNLVCAAVYGISRLSEPDLRAVNFADKIEGQNLNGSLIKEIEVDTESSCLLECVDEERYYPRNCLDYYQNGSSTDGVYLICPDEEEPFQVVCDMTTDGGGWNTFPRPRDGSVDFYVHWESYKEGFGSLKSEFWIGNYCLYRLTASANIVFRIDMEDYEGHRRFSEYTTFSVADESDYYRVTIDGYRGTLGDSLSSIQSMTNMNFTTRDRDNELSDVGNCAEYFKGGWWYNSCHRANPNGLYQGGGHAQGVSWISLRGLDYSLKRTKIKLRPA</sequence>
<reference evidence="4" key="1">
    <citation type="journal article" date="2017" name="bioRxiv">
        <title>Comparative analysis of the genomes of Stylophora pistillata and Acropora digitifera provides evidence for extensive differences between species of corals.</title>
        <authorList>
            <person name="Voolstra C.R."/>
            <person name="Li Y."/>
            <person name="Liew Y.J."/>
            <person name="Baumgarten S."/>
            <person name="Zoccola D."/>
            <person name="Flot J.-F."/>
            <person name="Tambutte S."/>
            <person name="Allemand D."/>
            <person name="Aranda M."/>
        </authorList>
    </citation>
    <scope>NUCLEOTIDE SEQUENCE [LARGE SCALE GENOMIC DNA]</scope>
</reference>
<dbReference type="OrthoDB" id="5945184at2759"/>
<evidence type="ECO:0000313" key="3">
    <source>
        <dbReference type="EMBL" id="PFX11531.1"/>
    </source>
</evidence>
<dbReference type="PROSITE" id="PS00514">
    <property type="entry name" value="FIBRINOGEN_C_1"/>
    <property type="match status" value="1"/>
</dbReference>
<dbReference type="NCBIfam" id="NF040941">
    <property type="entry name" value="GGGWT_bact"/>
    <property type="match status" value="1"/>
</dbReference>
<dbReference type="AlphaFoldDB" id="A0A2B4R1K4"/>
<dbReference type="PANTHER" id="PTHR19143">
    <property type="entry name" value="FIBRINOGEN/TENASCIN/ANGIOPOEITIN"/>
    <property type="match status" value="1"/>
</dbReference>
<protein>
    <submittedName>
        <fullName evidence="3">Techylectin-5B</fullName>
    </submittedName>
</protein>
<dbReference type="GO" id="GO:0005615">
    <property type="term" value="C:extracellular space"/>
    <property type="evidence" value="ECO:0007669"/>
    <property type="project" value="TreeGrafter"/>
</dbReference>
<dbReference type="InterPro" id="IPR014716">
    <property type="entry name" value="Fibrinogen_a/b/g_C_1"/>
</dbReference>
<dbReference type="InterPro" id="IPR050373">
    <property type="entry name" value="Fibrinogen_C-term_domain"/>
</dbReference>
<keyword evidence="1" id="KW-1015">Disulfide bond</keyword>
<dbReference type="Gene3D" id="3.90.215.10">
    <property type="entry name" value="Gamma Fibrinogen, chain A, domain 1"/>
    <property type="match status" value="1"/>
</dbReference>
<dbReference type="InterPro" id="IPR036056">
    <property type="entry name" value="Fibrinogen-like_C"/>
</dbReference>
<dbReference type="FunFam" id="3.90.215.10:FF:000001">
    <property type="entry name" value="Tenascin isoform 1"/>
    <property type="match status" value="1"/>
</dbReference>
<evidence type="ECO:0000256" key="1">
    <source>
        <dbReference type="ARBA" id="ARBA00023157"/>
    </source>
</evidence>
<dbReference type="InterPro" id="IPR002181">
    <property type="entry name" value="Fibrinogen_a/b/g_C_dom"/>
</dbReference>
<dbReference type="Proteomes" id="UP000225706">
    <property type="component" value="Unassembled WGS sequence"/>
</dbReference>
<organism evidence="3 4">
    <name type="scientific">Stylophora pistillata</name>
    <name type="common">Smooth cauliflower coral</name>
    <dbReference type="NCBI Taxonomy" id="50429"/>
    <lineage>
        <taxon>Eukaryota</taxon>
        <taxon>Metazoa</taxon>
        <taxon>Cnidaria</taxon>
        <taxon>Anthozoa</taxon>
        <taxon>Hexacorallia</taxon>
        <taxon>Scleractinia</taxon>
        <taxon>Astrocoeniina</taxon>
        <taxon>Pocilloporidae</taxon>
        <taxon>Stylophora</taxon>
    </lineage>
</organism>
<keyword evidence="4" id="KW-1185">Reference proteome</keyword>
<comment type="caution">
    <text evidence="3">The sequence shown here is derived from an EMBL/GenBank/DDBJ whole genome shotgun (WGS) entry which is preliminary data.</text>
</comment>
<dbReference type="SUPFAM" id="SSF56496">
    <property type="entry name" value="Fibrinogen C-terminal domain-like"/>
    <property type="match status" value="1"/>
</dbReference>
<dbReference type="PROSITE" id="PS51406">
    <property type="entry name" value="FIBRINOGEN_C_2"/>
    <property type="match status" value="1"/>
</dbReference>
<gene>
    <name evidence="3" type="ORF">AWC38_SpisGene24695</name>
</gene>
<name>A0A2B4R1K4_STYPI</name>
<dbReference type="InterPro" id="IPR020837">
    <property type="entry name" value="Fibrinogen_CS"/>
</dbReference>
<dbReference type="EMBL" id="LSMT01002292">
    <property type="protein sequence ID" value="PFX11531.1"/>
    <property type="molecule type" value="Genomic_DNA"/>
</dbReference>
<dbReference type="CDD" id="cd00087">
    <property type="entry name" value="FReD"/>
    <property type="match status" value="1"/>
</dbReference>
<dbReference type="PANTHER" id="PTHR19143:SF458">
    <property type="entry name" value="FIBRINOGEN C-TERMINAL DOMAIN-CONTAINING PROTEIN-RELATED"/>
    <property type="match status" value="1"/>
</dbReference>
<accession>A0A2B4R1K4</accession>
<dbReference type="Pfam" id="PF00147">
    <property type="entry name" value="Fibrinogen_C"/>
    <property type="match status" value="1"/>
</dbReference>
<evidence type="ECO:0000313" key="4">
    <source>
        <dbReference type="Proteomes" id="UP000225706"/>
    </source>
</evidence>
<dbReference type="SMART" id="SM00186">
    <property type="entry name" value="FBG"/>
    <property type="match status" value="1"/>
</dbReference>
<proteinExistence type="predicted"/>